<evidence type="ECO:0000259" key="8">
    <source>
        <dbReference type="Pfam" id="PF09335"/>
    </source>
</evidence>
<feature type="transmembrane region" description="Helical" evidence="7">
    <location>
        <begin position="7"/>
        <end position="25"/>
    </location>
</feature>
<keyword evidence="3 7" id="KW-1003">Cell membrane</keyword>
<evidence type="ECO:0000256" key="2">
    <source>
        <dbReference type="ARBA" id="ARBA00010792"/>
    </source>
</evidence>
<evidence type="ECO:0000256" key="5">
    <source>
        <dbReference type="ARBA" id="ARBA00022989"/>
    </source>
</evidence>
<evidence type="ECO:0000256" key="6">
    <source>
        <dbReference type="ARBA" id="ARBA00023136"/>
    </source>
</evidence>
<feature type="transmembrane region" description="Helical" evidence="7">
    <location>
        <begin position="149"/>
        <end position="175"/>
    </location>
</feature>
<keyword evidence="5 7" id="KW-1133">Transmembrane helix</keyword>
<evidence type="ECO:0000256" key="1">
    <source>
        <dbReference type="ARBA" id="ARBA00004651"/>
    </source>
</evidence>
<organism evidence="9 10">
    <name type="scientific">Candidatus Portnoybacteria bacterium CG23_combo_of_CG06-09_8_20_14_all_37_13</name>
    <dbReference type="NCBI Taxonomy" id="1974819"/>
    <lineage>
        <taxon>Bacteria</taxon>
        <taxon>Candidatus Portnoyibacteriota</taxon>
    </lineage>
</organism>
<evidence type="ECO:0000313" key="10">
    <source>
        <dbReference type="Proteomes" id="UP000231480"/>
    </source>
</evidence>
<reference evidence="9 10" key="1">
    <citation type="submission" date="2017-09" db="EMBL/GenBank/DDBJ databases">
        <title>Depth-based differentiation of microbial function through sediment-hosted aquifers and enrichment of novel symbionts in the deep terrestrial subsurface.</title>
        <authorList>
            <person name="Probst A.J."/>
            <person name="Ladd B."/>
            <person name="Jarett J.K."/>
            <person name="Geller-Mcgrath D.E."/>
            <person name="Sieber C.M."/>
            <person name="Emerson J.B."/>
            <person name="Anantharaman K."/>
            <person name="Thomas B.C."/>
            <person name="Malmstrom R."/>
            <person name="Stieglmeier M."/>
            <person name="Klingl A."/>
            <person name="Woyke T."/>
            <person name="Ryan C.M."/>
            <person name="Banfield J.F."/>
        </authorList>
    </citation>
    <scope>NUCLEOTIDE SEQUENCE [LARGE SCALE GENOMIC DNA]</scope>
    <source>
        <strain evidence="9">CG23_combo_of_CG06-09_8_20_14_all_37_13</strain>
    </source>
</reference>
<name>A0A2G9YEZ8_9BACT</name>
<proteinExistence type="inferred from homology"/>
<comment type="caution">
    <text evidence="9">The sequence shown here is derived from an EMBL/GenBank/DDBJ whole genome shotgun (WGS) entry which is preliminary data.</text>
</comment>
<keyword evidence="6 7" id="KW-0472">Membrane</keyword>
<evidence type="ECO:0000256" key="7">
    <source>
        <dbReference type="RuleBase" id="RU367016"/>
    </source>
</evidence>
<dbReference type="InterPro" id="IPR032816">
    <property type="entry name" value="VTT_dom"/>
</dbReference>
<dbReference type="InterPro" id="IPR032818">
    <property type="entry name" value="DedA-like"/>
</dbReference>
<evidence type="ECO:0000256" key="3">
    <source>
        <dbReference type="ARBA" id="ARBA00022475"/>
    </source>
</evidence>
<evidence type="ECO:0000313" key="9">
    <source>
        <dbReference type="EMBL" id="PIP17101.1"/>
    </source>
</evidence>
<comment type="similarity">
    <text evidence="2 7">Belongs to the DedA family.</text>
</comment>
<gene>
    <name evidence="9" type="ORF">COX44_01695</name>
</gene>
<feature type="transmembrane region" description="Helical" evidence="7">
    <location>
        <begin position="64"/>
        <end position="82"/>
    </location>
</feature>
<accession>A0A2G9YEZ8</accession>
<keyword evidence="4 7" id="KW-0812">Transmembrane</keyword>
<dbReference type="EMBL" id="PCRH01000039">
    <property type="protein sequence ID" value="PIP17101.1"/>
    <property type="molecule type" value="Genomic_DNA"/>
</dbReference>
<dbReference type="PANTHER" id="PTHR30353:SF15">
    <property type="entry name" value="INNER MEMBRANE PROTEIN YABI"/>
    <property type="match status" value="1"/>
</dbReference>
<feature type="transmembrane region" description="Helical" evidence="7">
    <location>
        <begin position="118"/>
        <end position="137"/>
    </location>
</feature>
<feature type="transmembrane region" description="Helical" evidence="7">
    <location>
        <begin position="181"/>
        <end position="200"/>
    </location>
</feature>
<dbReference type="GO" id="GO:0005886">
    <property type="term" value="C:plasma membrane"/>
    <property type="evidence" value="ECO:0007669"/>
    <property type="project" value="UniProtKB-SubCell"/>
</dbReference>
<feature type="transmembrane region" description="Helical" evidence="7">
    <location>
        <begin position="37"/>
        <end position="57"/>
    </location>
</feature>
<dbReference type="PANTHER" id="PTHR30353">
    <property type="entry name" value="INNER MEMBRANE PROTEIN DEDA-RELATED"/>
    <property type="match status" value="1"/>
</dbReference>
<dbReference type="Pfam" id="PF09335">
    <property type="entry name" value="VTT_dom"/>
    <property type="match status" value="1"/>
</dbReference>
<sequence length="208" mass="23425">MSLKKTNLILVISGIAIIGIVISYFPFHILASGFARYGYWLLFVGVFLEGEAVLLAAGICAYLGYFNIFLVVLIACLAIIAGDNAQYWLGRKLGKEFFQKRSFFKKINGKFNHHTNKIILLSRFLFGMRLATMLMAGANKFNYKKFLKFNAISGVLWVVAIAFLGFIFGASFILLKKILKYSALAITALVIIGILLYYFISTKYKKHI</sequence>
<comment type="subcellular location">
    <subcellularLocation>
        <location evidence="1 7">Cell membrane</location>
        <topology evidence="1 7">Multi-pass membrane protein</topology>
    </subcellularLocation>
</comment>
<feature type="domain" description="VTT" evidence="8">
    <location>
        <begin position="51"/>
        <end position="165"/>
    </location>
</feature>
<dbReference type="AlphaFoldDB" id="A0A2G9YEZ8"/>
<evidence type="ECO:0000256" key="4">
    <source>
        <dbReference type="ARBA" id="ARBA00022692"/>
    </source>
</evidence>
<protein>
    <recommendedName>
        <fullName evidence="8">VTT domain-containing protein</fullName>
    </recommendedName>
</protein>
<dbReference type="Proteomes" id="UP000231480">
    <property type="component" value="Unassembled WGS sequence"/>
</dbReference>